<accession>A0ABS2CKH9</accession>
<reference evidence="1" key="1">
    <citation type="submission" date="2021-02" db="EMBL/GenBank/DDBJ databases">
        <title>Phycicoccus sp. MQZ13P-5T, whole genome shotgun sequence.</title>
        <authorList>
            <person name="Tuo L."/>
        </authorList>
    </citation>
    <scope>NUCLEOTIDE SEQUENCE</scope>
    <source>
        <strain evidence="1">MQZ13P-5</strain>
    </source>
</reference>
<keyword evidence="2" id="KW-1185">Reference proteome</keyword>
<dbReference type="EMBL" id="JAFDVD010000008">
    <property type="protein sequence ID" value="MBM6400343.1"/>
    <property type="molecule type" value="Genomic_DNA"/>
</dbReference>
<sequence>MTGVQASVSVARDRVAYLRLWADHVVTNWDVYAGDHHGCDGFVDLRSEVVAARDAVRGLATTIERRLDDSGWVGTVGDRTREWNQAASHVSDAQAAVAEPALRAIGSWRRGASPRYRAAAPPQRTALSTVHEACLDMKRGCTSLETAGEAHFESVSTLATTLTQHLTYQFHTSPGFLSTGPGSQYSLLTPPPVMGPESPVQESEVTGTQCVLGTLHVSATEVESRFVTPRETAETALTTADDTLRTAVTNAFSEPAPRRPGPQLDGDYGRITIAQRFGTWPVPGTVA</sequence>
<gene>
    <name evidence="1" type="ORF">JQN70_08110</name>
</gene>
<evidence type="ECO:0000313" key="2">
    <source>
        <dbReference type="Proteomes" id="UP001430172"/>
    </source>
</evidence>
<name>A0ABS2CKH9_9MICO</name>
<evidence type="ECO:0000313" key="1">
    <source>
        <dbReference type="EMBL" id="MBM6400343.1"/>
    </source>
</evidence>
<dbReference type="RefSeq" id="WP_204130814.1">
    <property type="nucleotide sequence ID" value="NZ_JAFDVD010000008.1"/>
</dbReference>
<organism evidence="1 2">
    <name type="scientific">Phycicoccus sonneratiae</name>
    <dbReference type="NCBI Taxonomy" id="2807628"/>
    <lineage>
        <taxon>Bacteria</taxon>
        <taxon>Bacillati</taxon>
        <taxon>Actinomycetota</taxon>
        <taxon>Actinomycetes</taxon>
        <taxon>Micrococcales</taxon>
        <taxon>Intrasporangiaceae</taxon>
        <taxon>Phycicoccus</taxon>
    </lineage>
</organism>
<protein>
    <submittedName>
        <fullName evidence="1">Uncharacterized protein</fullName>
    </submittedName>
</protein>
<proteinExistence type="predicted"/>
<dbReference type="Proteomes" id="UP001430172">
    <property type="component" value="Unassembled WGS sequence"/>
</dbReference>
<comment type="caution">
    <text evidence="1">The sequence shown here is derived from an EMBL/GenBank/DDBJ whole genome shotgun (WGS) entry which is preliminary data.</text>
</comment>